<keyword evidence="2" id="KW-1185">Reference proteome</keyword>
<gene>
    <name evidence="1" type="ORF">QIS96_33990</name>
</gene>
<evidence type="ECO:0000313" key="2">
    <source>
        <dbReference type="Proteomes" id="UP001223978"/>
    </source>
</evidence>
<sequence>MNTHHRDIVATTLVRQPRHADAADERWDENARFIAAAREDVPALVAEVRRLRQLLRLKCQEPDGS</sequence>
<dbReference type="RefSeq" id="WP_282546695.1">
    <property type="nucleotide sequence ID" value="NZ_JASCIQ010000052.1"/>
</dbReference>
<protein>
    <submittedName>
        <fullName evidence="1">Uncharacterized protein</fullName>
    </submittedName>
</protein>
<reference evidence="1 2" key="1">
    <citation type="submission" date="2023-05" db="EMBL/GenBank/DDBJ databases">
        <title>Draft genome sequence of Streptomyces sp. B-S-A6 isolated from a cave soil in Thailand.</title>
        <authorList>
            <person name="Chamroensaksri N."/>
            <person name="Muangham S."/>
        </authorList>
    </citation>
    <scope>NUCLEOTIDE SEQUENCE [LARGE SCALE GENOMIC DNA]</scope>
    <source>
        <strain evidence="1 2">B-S-A6</strain>
    </source>
</reference>
<proteinExistence type="predicted"/>
<dbReference type="EMBL" id="JASCIQ010000052">
    <property type="protein sequence ID" value="MDI3408815.1"/>
    <property type="molecule type" value="Genomic_DNA"/>
</dbReference>
<name>A0ABT6SKU1_9ACTN</name>
<evidence type="ECO:0000313" key="1">
    <source>
        <dbReference type="EMBL" id="MDI3408815.1"/>
    </source>
</evidence>
<organism evidence="1 2">
    <name type="scientific">Streptomyces cavernicola</name>
    <dbReference type="NCBI Taxonomy" id="3043613"/>
    <lineage>
        <taxon>Bacteria</taxon>
        <taxon>Bacillati</taxon>
        <taxon>Actinomycetota</taxon>
        <taxon>Actinomycetes</taxon>
        <taxon>Kitasatosporales</taxon>
        <taxon>Streptomycetaceae</taxon>
        <taxon>Streptomyces</taxon>
    </lineage>
</organism>
<accession>A0ABT6SKU1</accession>
<dbReference type="Proteomes" id="UP001223978">
    <property type="component" value="Unassembled WGS sequence"/>
</dbReference>
<comment type="caution">
    <text evidence="1">The sequence shown here is derived from an EMBL/GenBank/DDBJ whole genome shotgun (WGS) entry which is preliminary data.</text>
</comment>